<organism evidence="1 2">
    <name type="scientific">Klebsiella phage vB_Ko_K26PH128C1</name>
    <dbReference type="NCBI Taxonomy" id="3071634"/>
    <lineage>
        <taxon>Viruses</taxon>
        <taxon>Duplodnaviria</taxon>
        <taxon>Heunggongvirae</taxon>
        <taxon>Uroviricota</taxon>
        <taxon>Caudoviricetes</taxon>
        <taxon>Autographivirales</taxon>
        <taxon>Autotranscriptaviridae</taxon>
        <taxon>Studiervirinae</taxon>
        <taxon>Przondovirus</taxon>
        <taxon>Przondovirus K26PH128C1</taxon>
    </lineage>
</organism>
<accession>A0AAV1MFX1</accession>
<dbReference type="Proteomes" id="UP001497410">
    <property type="component" value="Chromosome"/>
</dbReference>
<evidence type="ECO:0000313" key="2">
    <source>
        <dbReference type="Proteomes" id="UP001497410"/>
    </source>
</evidence>
<sequence length="595" mass="63946">MLDKLNQPKGSTIGVLRDGRTIQEAFDELGGSLTLADIRSRTFTKVGEEVTIGEHTAGQGMGGGTFRVVSLTPAGYTDDNGCQIITNSGAVLRRKTHFISSDMFGLVGGGDIIACLNNMYKASRTLKIEEVLVCRQTNGQTYRADTRTAPGFSAEITDGFGFYIRGLGIGYRGPRIDHVGGGVLLRISKNRNTAVDFWATGGISGLVIQGRADTWTGDNVNTDATPIRIQDIIGCELKDIFIQGYRANTSGAAFSLYNVTGWTELCKFDNIMVRNSSVVIRCHRDPNGNGGTDSFFGLKGNIEANAGANGPTTFLRLGDGTSEGRCFLYGHDLKITGWMSSSAGHTGVHVTDYSTCTEGLFTFVFDGYGISQGAASAVLHLIRVDGLNGRFDCDVRNYSGQSGRAPISLLQQIWDSCVRSSPDAINNSLNRAYPCIRPRGMKMKFEGTFEMGSTQNGVTIPLGNLLPGMRLMVTLHSWNTDKWQLKVTKYDVQVMSIDYPCVITPVFGVGPTVTPTATTVSTPDGTTQALTAVAVSHNDRIQNGSLGSMSLRLNNGRPDNSTSYAVGSGLKLYVELPGDPSATVAKNYSVEIEIQ</sequence>
<name>A0AAV1MFX1_9CAUD</name>
<proteinExistence type="predicted"/>
<evidence type="ECO:0000313" key="1">
    <source>
        <dbReference type="EMBL" id="CAK6597216.1"/>
    </source>
</evidence>
<reference evidence="1 2" key="1">
    <citation type="submission" date="2023-10" db="EMBL/GenBank/DDBJ databases">
        <authorList>
            <person name="Robby Concha-Eloko"/>
            <person name="Pilar Barberan- Martinez"/>
            <person name="Rafael Sanjuan"/>
            <person name="Pilar Domingo-Calap"/>
        </authorList>
    </citation>
    <scope>NUCLEOTIDE SEQUENCE [LARGE SCALE GENOMIC DNA]</scope>
</reference>
<gene>
    <name evidence="1" type="ORF">K26PH128C1_LOCUS50</name>
</gene>
<protein>
    <submittedName>
        <fullName evidence="1">Tail spike protein</fullName>
    </submittedName>
</protein>
<keyword evidence="2" id="KW-1185">Reference proteome</keyword>
<dbReference type="EMBL" id="OY978813">
    <property type="protein sequence ID" value="CAK6597216.1"/>
    <property type="molecule type" value="Genomic_DNA"/>
</dbReference>